<dbReference type="RefSeq" id="WP_091704468.1">
    <property type="nucleotide sequence ID" value="NZ_BMYN01000001.1"/>
</dbReference>
<dbReference type="AlphaFoldDB" id="A0A1I3UZY9"/>
<feature type="binding site" evidence="1">
    <location>
        <position position="11"/>
    </location>
    <ligand>
        <name>a divalent metal cation</name>
        <dbReference type="ChEBI" id="CHEBI:60240"/>
        <label>1</label>
    </ligand>
</feature>
<dbReference type="PANTHER" id="PTHR46124">
    <property type="entry name" value="D-AMINOACYL-TRNA DEACYLASE"/>
    <property type="match status" value="1"/>
</dbReference>
<dbReference type="GO" id="GO:0016788">
    <property type="term" value="F:hydrolase activity, acting on ester bonds"/>
    <property type="evidence" value="ECO:0007669"/>
    <property type="project" value="InterPro"/>
</dbReference>
<dbReference type="Gene3D" id="3.20.20.140">
    <property type="entry name" value="Metal-dependent hydrolases"/>
    <property type="match status" value="1"/>
</dbReference>
<feature type="binding site" evidence="1">
    <location>
        <position position="200"/>
    </location>
    <ligand>
        <name>a divalent metal cation</name>
        <dbReference type="ChEBI" id="CHEBI:60240"/>
        <label>1</label>
    </ligand>
</feature>
<feature type="binding site" evidence="1">
    <location>
        <position position="9"/>
    </location>
    <ligand>
        <name>a divalent metal cation</name>
        <dbReference type="ChEBI" id="CHEBI:60240"/>
        <label>1</label>
    </ligand>
</feature>
<reference evidence="2 3" key="1">
    <citation type="submission" date="2016-10" db="EMBL/GenBank/DDBJ databases">
        <authorList>
            <person name="de Groot N.N."/>
        </authorList>
    </citation>
    <scope>NUCLEOTIDE SEQUENCE [LARGE SCALE GENOMIC DNA]</scope>
    <source>
        <strain evidence="2 3">IBRC-M 10445</strain>
    </source>
</reference>
<feature type="binding site" evidence="1">
    <location>
        <position position="126"/>
    </location>
    <ligand>
        <name>a divalent metal cation</name>
        <dbReference type="ChEBI" id="CHEBI:60240"/>
        <label>2</label>
    </ligand>
</feature>
<dbReference type="OrthoDB" id="9810005at2"/>
<dbReference type="PIRSF" id="PIRSF005902">
    <property type="entry name" value="DNase_TatD"/>
    <property type="match status" value="1"/>
</dbReference>
<dbReference type="Proteomes" id="UP000199445">
    <property type="component" value="Unassembled WGS sequence"/>
</dbReference>
<gene>
    <name evidence="2" type="ORF">SAMN05216429_10714</name>
</gene>
<dbReference type="InterPro" id="IPR049677">
    <property type="entry name" value="QatD"/>
</dbReference>
<protein>
    <submittedName>
        <fullName evidence="2">TatD DNase family protein</fullName>
    </submittedName>
</protein>
<dbReference type="CDD" id="cd01310">
    <property type="entry name" value="TatD_DNAse"/>
    <property type="match status" value="1"/>
</dbReference>
<keyword evidence="1" id="KW-0479">Metal-binding</keyword>
<feature type="binding site" evidence="1">
    <location>
        <position position="152"/>
    </location>
    <ligand>
        <name>a divalent metal cation</name>
        <dbReference type="ChEBI" id="CHEBI:60240"/>
        <label>2</label>
    </ligand>
</feature>
<dbReference type="InterPro" id="IPR001130">
    <property type="entry name" value="TatD-like"/>
</dbReference>
<dbReference type="Pfam" id="PF01026">
    <property type="entry name" value="TatD_DNase"/>
    <property type="match status" value="1"/>
</dbReference>
<evidence type="ECO:0000313" key="3">
    <source>
        <dbReference type="Proteomes" id="UP000199445"/>
    </source>
</evidence>
<keyword evidence="3" id="KW-1185">Reference proteome</keyword>
<sequence length="254" mass="28465">MRPEFVDFHCHLDLYPDLEGAIAECEARQTATLAVTTTPKAFPRNRQLASNSEFVRVGLGIHPQLVAERAHELNLFEQLLPETRYVGEVGLDAGPHHYRSFDQQREVFRSILCLCARAGDKILSVHSVRSAKHVLDLVEEHLPADRGKVVLHWFTGTVSEVRRGVQLGCYFSVNERMLSSQKGRRILCEIPDDRLLTETDGPFVERSGRPVGPGDVKPALGEAAKIKNIGIENLQDRVLKNLRDILKVSSAKDQ</sequence>
<organism evidence="2 3">
    <name type="scientific">Marinobacter persicus</name>
    <dbReference type="NCBI Taxonomy" id="930118"/>
    <lineage>
        <taxon>Bacteria</taxon>
        <taxon>Pseudomonadati</taxon>
        <taxon>Pseudomonadota</taxon>
        <taxon>Gammaproteobacteria</taxon>
        <taxon>Pseudomonadales</taxon>
        <taxon>Marinobacteraceae</taxon>
        <taxon>Marinobacter</taxon>
    </lineage>
</organism>
<proteinExistence type="predicted"/>
<dbReference type="PANTHER" id="PTHR46124:SF2">
    <property type="entry name" value="D-AMINOACYL-TRNA DEACYLASE"/>
    <property type="match status" value="1"/>
</dbReference>
<evidence type="ECO:0000313" key="2">
    <source>
        <dbReference type="EMBL" id="SFJ87471.1"/>
    </source>
</evidence>
<dbReference type="InterPro" id="IPR032466">
    <property type="entry name" value="Metal_Hydrolase"/>
</dbReference>
<dbReference type="GO" id="GO:0046872">
    <property type="term" value="F:metal ion binding"/>
    <property type="evidence" value="ECO:0007669"/>
    <property type="project" value="UniProtKB-KW"/>
</dbReference>
<dbReference type="EMBL" id="FOSC01000007">
    <property type="protein sequence ID" value="SFJ87471.1"/>
    <property type="molecule type" value="Genomic_DNA"/>
</dbReference>
<dbReference type="NCBIfam" id="NF041926">
    <property type="entry name" value="QatD"/>
    <property type="match status" value="1"/>
</dbReference>
<feature type="binding site" evidence="1">
    <location>
        <position position="88"/>
    </location>
    <ligand>
        <name>a divalent metal cation</name>
        <dbReference type="ChEBI" id="CHEBI:60240"/>
        <label>1</label>
    </ligand>
</feature>
<name>A0A1I3UZY9_9GAMM</name>
<accession>A0A1I3UZY9</accession>
<dbReference type="SUPFAM" id="SSF51556">
    <property type="entry name" value="Metallo-dependent hydrolases"/>
    <property type="match status" value="1"/>
</dbReference>
<evidence type="ECO:0000256" key="1">
    <source>
        <dbReference type="PIRSR" id="PIRSR005902-1"/>
    </source>
</evidence>